<sequence length="130" mass="14898">MFIELYFAMRSVWMGVFYYLFFFVLAVGLLTIIINIEISILCTYVQLCAEDYLWWWRSFHRGGSVALYVGLYSCWFLAVQLRDVHGFLPVLVYSAYMSIVGVGIYFAMGVVGFLASGAFVYAIMRAVKAE</sequence>
<evidence type="ECO:0000256" key="4">
    <source>
        <dbReference type="ARBA" id="ARBA00022692"/>
    </source>
</evidence>
<dbReference type="Proteomes" id="UP000054498">
    <property type="component" value="Unassembled WGS sequence"/>
</dbReference>
<dbReference type="RefSeq" id="XP_013890986.1">
    <property type="nucleotide sequence ID" value="XM_014035532.1"/>
</dbReference>
<dbReference type="EMBL" id="KK106089">
    <property type="protein sequence ID" value="KIY91966.1"/>
    <property type="molecule type" value="Genomic_DNA"/>
</dbReference>
<gene>
    <name evidence="11" type="ORF">MNEG_15997</name>
</gene>
<keyword evidence="8" id="KW-0333">Golgi apparatus</keyword>
<evidence type="ECO:0000256" key="6">
    <source>
        <dbReference type="ARBA" id="ARBA00022753"/>
    </source>
</evidence>
<name>A0A0D2LPQ7_9CHLO</name>
<feature type="transmembrane region" description="Helical" evidence="10">
    <location>
        <begin position="93"/>
        <end position="124"/>
    </location>
</feature>
<proteinExistence type="inferred from homology"/>
<comment type="caution">
    <text evidence="10">Lacks conserved residue(s) required for the propagation of feature annotation.</text>
</comment>
<dbReference type="GO" id="GO:0000139">
    <property type="term" value="C:Golgi membrane"/>
    <property type="evidence" value="ECO:0007669"/>
    <property type="project" value="UniProtKB-SubCell"/>
</dbReference>
<evidence type="ECO:0000256" key="1">
    <source>
        <dbReference type="ARBA" id="ARBA00004337"/>
    </source>
</evidence>
<evidence type="ECO:0000256" key="10">
    <source>
        <dbReference type="RuleBase" id="RU363079"/>
    </source>
</evidence>
<dbReference type="InterPro" id="IPR004240">
    <property type="entry name" value="EMP70"/>
</dbReference>
<keyword evidence="6" id="KW-0967">Endosome</keyword>
<evidence type="ECO:0000256" key="3">
    <source>
        <dbReference type="ARBA" id="ARBA00005227"/>
    </source>
</evidence>
<evidence type="ECO:0000256" key="2">
    <source>
        <dbReference type="ARBA" id="ARBA00004653"/>
    </source>
</evidence>
<evidence type="ECO:0000313" key="11">
    <source>
        <dbReference type="EMBL" id="KIY91966.1"/>
    </source>
</evidence>
<feature type="transmembrane region" description="Helical" evidence="10">
    <location>
        <begin position="16"/>
        <end position="44"/>
    </location>
</feature>
<dbReference type="KEGG" id="mng:MNEG_15997"/>
<keyword evidence="12" id="KW-1185">Reference proteome</keyword>
<keyword evidence="9 10" id="KW-0472">Membrane</keyword>
<keyword evidence="7 10" id="KW-1133">Transmembrane helix</keyword>
<evidence type="ECO:0000256" key="8">
    <source>
        <dbReference type="ARBA" id="ARBA00023034"/>
    </source>
</evidence>
<comment type="similarity">
    <text evidence="3 10">Belongs to the nonaspanin (TM9SF) (TC 9.A.2) family.</text>
</comment>
<keyword evidence="4 10" id="KW-0812">Transmembrane</keyword>
<dbReference type="PANTHER" id="PTHR10766">
    <property type="entry name" value="TRANSMEMBRANE 9 SUPERFAMILY PROTEIN"/>
    <property type="match status" value="1"/>
</dbReference>
<dbReference type="GO" id="GO:0072657">
    <property type="term" value="P:protein localization to membrane"/>
    <property type="evidence" value="ECO:0007669"/>
    <property type="project" value="TreeGrafter"/>
</dbReference>
<organism evidence="11 12">
    <name type="scientific">Monoraphidium neglectum</name>
    <dbReference type="NCBI Taxonomy" id="145388"/>
    <lineage>
        <taxon>Eukaryota</taxon>
        <taxon>Viridiplantae</taxon>
        <taxon>Chlorophyta</taxon>
        <taxon>core chlorophytes</taxon>
        <taxon>Chlorophyceae</taxon>
        <taxon>CS clade</taxon>
        <taxon>Sphaeropleales</taxon>
        <taxon>Selenastraceae</taxon>
        <taxon>Monoraphidium</taxon>
    </lineage>
</organism>
<dbReference type="AlphaFoldDB" id="A0A0D2LPQ7"/>
<dbReference type="PANTHER" id="PTHR10766:SF55">
    <property type="entry name" value="TRANSMEMBRANE 9 SUPERFAMILY MEMBER 4"/>
    <property type="match status" value="1"/>
</dbReference>
<dbReference type="OrthoDB" id="1666796at2759"/>
<comment type="subcellular location">
    <subcellularLocation>
        <location evidence="1">Endosome membrane</location>
        <topology evidence="1">Multi-pass membrane protein</topology>
    </subcellularLocation>
    <subcellularLocation>
        <location evidence="2">Golgi apparatus membrane</location>
        <topology evidence="2">Multi-pass membrane protein</topology>
    </subcellularLocation>
</comment>
<dbReference type="GO" id="GO:0010008">
    <property type="term" value="C:endosome membrane"/>
    <property type="evidence" value="ECO:0007669"/>
    <property type="project" value="UniProtKB-SubCell"/>
</dbReference>
<dbReference type="GeneID" id="25733713"/>
<reference evidence="11 12" key="1">
    <citation type="journal article" date="2013" name="BMC Genomics">
        <title>Reconstruction of the lipid metabolism for the microalga Monoraphidium neglectum from its genome sequence reveals characteristics suitable for biofuel production.</title>
        <authorList>
            <person name="Bogen C."/>
            <person name="Al-Dilaimi A."/>
            <person name="Albersmeier A."/>
            <person name="Wichmann J."/>
            <person name="Grundmann M."/>
            <person name="Rupp O."/>
            <person name="Lauersen K.J."/>
            <person name="Blifernez-Klassen O."/>
            <person name="Kalinowski J."/>
            <person name="Goesmann A."/>
            <person name="Mussgnug J.H."/>
            <person name="Kruse O."/>
        </authorList>
    </citation>
    <scope>NUCLEOTIDE SEQUENCE [LARGE SCALE GENOMIC DNA]</scope>
    <source>
        <strain evidence="11 12">SAG 48.87</strain>
    </source>
</reference>
<evidence type="ECO:0000256" key="7">
    <source>
        <dbReference type="ARBA" id="ARBA00022989"/>
    </source>
</evidence>
<keyword evidence="5" id="KW-0732">Signal</keyword>
<evidence type="ECO:0000313" key="12">
    <source>
        <dbReference type="Proteomes" id="UP000054498"/>
    </source>
</evidence>
<dbReference type="STRING" id="145388.A0A0D2LPQ7"/>
<protein>
    <recommendedName>
        <fullName evidence="10">Transmembrane 9 superfamily member</fullName>
    </recommendedName>
</protein>
<evidence type="ECO:0000256" key="9">
    <source>
        <dbReference type="ARBA" id="ARBA00023136"/>
    </source>
</evidence>
<evidence type="ECO:0000256" key="5">
    <source>
        <dbReference type="ARBA" id="ARBA00022729"/>
    </source>
</evidence>
<feature type="transmembrane region" description="Helical" evidence="10">
    <location>
        <begin position="65"/>
        <end position="81"/>
    </location>
</feature>
<dbReference type="Pfam" id="PF02990">
    <property type="entry name" value="EMP70"/>
    <property type="match status" value="1"/>
</dbReference>
<accession>A0A0D2LPQ7</accession>